<dbReference type="OrthoDB" id="44628at2759"/>
<protein>
    <submittedName>
        <fullName evidence="3">Uncharacterized protein</fullName>
    </submittedName>
</protein>
<evidence type="ECO:0000256" key="1">
    <source>
        <dbReference type="SAM" id="MobiDB-lite"/>
    </source>
</evidence>
<dbReference type="AlphaFoldDB" id="A0A9N8DF00"/>
<evidence type="ECO:0000256" key="2">
    <source>
        <dbReference type="SAM" id="Phobius"/>
    </source>
</evidence>
<feature type="region of interest" description="Disordered" evidence="1">
    <location>
        <begin position="65"/>
        <end position="96"/>
    </location>
</feature>
<evidence type="ECO:0000313" key="3">
    <source>
        <dbReference type="EMBL" id="CAB9499529.1"/>
    </source>
</evidence>
<keyword evidence="2" id="KW-0472">Membrane</keyword>
<feature type="transmembrane region" description="Helical" evidence="2">
    <location>
        <begin position="213"/>
        <end position="239"/>
    </location>
</feature>
<reference evidence="3" key="1">
    <citation type="submission" date="2020-06" db="EMBL/GenBank/DDBJ databases">
        <authorList>
            <consortium name="Plant Systems Biology data submission"/>
        </authorList>
    </citation>
    <scope>NUCLEOTIDE SEQUENCE</scope>
    <source>
        <strain evidence="3">D6</strain>
    </source>
</reference>
<feature type="transmembrane region" description="Helical" evidence="2">
    <location>
        <begin position="162"/>
        <end position="185"/>
    </location>
</feature>
<name>A0A9N8DF00_9STRA</name>
<feature type="transmembrane region" description="Helical" evidence="2">
    <location>
        <begin position="20"/>
        <end position="43"/>
    </location>
</feature>
<sequence length="280" mass="31105">MIAPSLCGGFLSDKRALVAFTWTIATVMTLLAFLLAVILTCQVHAHYMRMERYYESQLTDDYYQRNNDGCEEEEGGEGEDEGEGEEEGCNHGSQDQNSADRQIEYLMQLASISSNSMTFVALYTMAMAVALSLFGSTAIVGFTSLRGDYIAPCFSTTGSSKLRLGIFGGAIVIFANLLLVCAVVFGEVRVEDWRQDGREGEDNKTEPYEIERLATVLAVTCMFLAALYTVFSVLLFLYFGNEEIDENTLDQTTTHTNKPLVTISNDLRTDKFITMEENST</sequence>
<dbReference type="Proteomes" id="UP001153069">
    <property type="component" value="Unassembled WGS sequence"/>
</dbReference>
<feature type="compositionally biased region" description="Acidic residues" evidence="1">
    <location>
        <begin position="69"/>
        <end position="87"/>
    </location>
</feature>
<evidence type="ECO:0000313" key="4">
    <source>
        <dbReference type="Proteomes" id="UP001153069"/>
    </source>
</evidence>
<organism evidence="3 4">
    <name type="scientific">Seminavis robusta</name>
    <dbReference type="NCBI Taxonomy" id="568900"/>
    <lineage>
        <taxon>Eukaryota</taxon>
        <taxon>Sar</taxon>
        <taxon>Stramenopiles</taxon>
        <taxon>Ochrophyta</taxon>
        <taxon>Bacillariophyta</taxon>
        <taxon>Bacillariophyceae</taxon>
        <taxon>Bacillariophycidae</taxon>
        <taxon>Naviculales</taxon>
        <taxon>Naviculaceae</taxon>
        <taxon>Seminavis</taxon>
    </lineage>
</organism>
<keyword evidence="4" id="KW-1185">Reference proteome</keyword>
<dbReference type="EMBL" id="CAICTM010000062">
    <property type="protein sequence ID" value="CAB9499529.1"/>
    <property type="molecule type" value="Genomic_DNA"/>
</dbReference>
<keyword evidence="2" id="KW-1133">Transmembrane helix</keyword>
<gene>
    <name evidence="3" type="ORF">SEMRO_63_G035810.1</name>
</gene>
<comment type="caution">
    <text evidence="3">The sequence shown here is derived from an EMBL/GenBank/DDBJ whole genome shotgun (WGS) entry which is preliminary data.</text>
</comment>
<keyword evidence="2" id="KW-0812">Transmembrane</keyword>
<proteinExistence type="predicted"/>
<accession>A0A9N8DF00</accession>
<feature type="transmembrane region" description="Helical" evidence="2">
    <location>
        <begin position="120"/>
        <end position="142"/>
    </location>
</feature>